<gene>
    <name evidence="1" type="ORF">NPIRD3C_0456</name>
</gene>
<reference evidence="2" key="1">
    <citation type="submission" date="2015-02" db="EMBL/GenBank/DDBJ databases">
        <title>Characterization of two novel Thaumarchaeota isolated from the Northern Adriatic Sea.</title>
        <authorList>
            <person name="Bayer B."/>
            <person name="Vojvoda J."/>
            <person name="Offre P."/>
            <person name="Srivastava A."/>
            <person name="Elisabeth N."/>
            <person name="Garcia J.A.L."/>
            <person name="Schleper C."/>
            <person name="Herndl G.J."/>
        </authorList>
    </citation>
    <scope>NUCLEOTIDE SEQUENCE [LARGE SCALE GENOMIC DNA]</scope>
    <source>
        <strain evidence="2">D3C</strain>
    </source>
</reference>
<dbReference type="GeneID" id="41599618"/>
<keyword evidence="2" id="KW-1185">Reference proteome</keyword>
<reference evidence="1 2" key="2">
    <citation type="journal article" date="2016" name="ISME J.">
        <title>Physiological and genomic characterization of two novel marine thaumarchaeal strains indicates niche differentiation.</title>
        <authorList>
            <person name="Bayer B."/>
            <person name="Vojvoda J."/>
            <person name="Offre P."/>
            <person name="Alves R.J."/>
            <person name="Elisabeth N.H."/>
            <person name="Garcia J.A."/>
            <person name="Volland J.M."/>
            <person name="Srivastava A."/>
            <person name="Schleper C."/>
            <person name="Herndl G.J."/>
        </authorList>
    </citation>
    <scope>NUCLEOTIDE SEQUENCE [LARGE SCALE GENOMIC DNA]</scope>
    <source>
        <strain evidence="1 2">D3C</strain>
    </source>
</reference>
<accession>A0A0C5C8Y6</accession>
<dbReference type="GO" id="GO:0043248">
    <property type="term" value="P:proteasome assembly"/>
    <property type="evidence" value="ECO:0007669"/>
    <property type="project" value="InterPro"/>
</dbReference>
<dbReference type="PATRIC" id="fig|1582439.9.peg.458"/>
<dbReference type="Proteomes" id="UP000032027">
    <property type="component" value="Chromosome"/>
</dbReference>
<evidence type="ECO:0000313" key="1">
    <source>
        <dbReference type="EMBL" id="AJM91672.1"/>
    </source>
</evidence>
<sequence>MNSPNGFFQKLVNLEGRNFSLNIQKFENGYFISISEGSNKIGSMVASMATGPTPVTTTIIPSRTESLFLKLVAERISTRMRGIALVSAFIQKELEPNTAKDLMSEIMEMIENE</sequence>
<dbReference type="OrthoDB" id="11427at2157"/>
<dbReference type="KEGG" id="nid:NPIRD3C_0456"/>
<protein>
    <submittedName>
        <fullName evidence="1">Uncharacterized protein</fullName>
    </submittedName>
</protein>
<dbReference type="InterPro" id="IPR032157">
    <property type="entry name" value="PAC4"/>
</dbReference>
<organism evidence="1 2">
    <name type="scientific">Nitrosopumilus piranensis</name>
    <dbReference type="NCBI Taxonomy" id="1582439"/>
    <lineage>
        <taxon>Archaea</taxon>
        <taxon>Nitrososphaerota</taxon>
        <taxon>Nitrososphaeria</taxon>
        <taxon>Nitrosopumilales</taxon>
        <taxon>Nitrosopumilaceae</taxon>
        <taxon>Nitrosopumilus</taxon>
    </lineage>
</organism>
<dbReference type="AlphaFoldDB" id="A0A0C5C8Y6"/>
<dbReference type="EMBL" id="CP010868">
    <property type="protein sequence ID" value="AJM91672.1"/>
    <property type="molecule type" value="Genomic_DNA"/>
</dbReference>
<proteinExistence type="predicted"/>
<dbReference type="Pfam" id="PF16093">
    <property type="entry name" value="PAC4"/>
    <property type="match status" value="1"/>
</dbReference>
<dbReference type="RefSeq" id="WP_148702646.1">
    <property type="nucleotide sequence ID" value="NZ_CP010868.1"/>
</dbReference>
<evidence type="ECO:0000313" key="2">
    <source>
        <dbReference type="Proteomes" id="UP000032027"/>
    </source>
</evidence>
<dbReference type="HOGENOM" id="CLU_170791_0_0_2"/>
<reference evidence="1 2" key="3">
    <citation type="journal article" date="2019" name="Int. J. Syst. Evol. Microbiol.">
        <title>Nitrosopumilus adriaticus sp. nov. and Nitrosopumilus piranensis sp. nov., two ammonia-oxidizing archaea from the Adriatic Sea and members of the class Nitrososphaeria.</title>
        <authorList>
            <person name="Bayer B."/>
            <person name="Vojvoda J."/>
            <person name="Reinthaler T."/>
            <person name="Reyes C."/>
            <person name="Pinto M."/>
            <person name="Herndl G.J."/>
        </authorList>
    </citation>
    <scope>NUCLEOTIDE SEQUENCE [LARGE SCALE GENOMIC DNA]</scope>
    <source>
        <strain evidence="1 2">D3C</strain>
    </source>
</reference>
<dbReference type="STRING" id="1582439.NPIRD3C_0456"/>
<name>A0A0C5C8Y6_9ARCH</name>